<proteinExistence type="predicted"/>
<evidence type="ECO:0000313" key="1">
    <source>
        <dbReference type="EMBL" id="RHN51000.1"/>
    </source>
</evidence>
<evidence type="ECO:0000313" key="2">
    <source>
        <dbReference type="Proteomes" id="UP000265566"/>
    </source>
</evidence>
<dbReference type="AlphaFoldDB" id="A0A396HCE8"/>
<organism evidence="1 2">
    <name type="scientific">Medicago truncatula</name>
    <name type="common">Barrel medic</name>
    <name type="synonym">Medicago tribuloides</name>
    <dbReference type="NCBI Taxonomy" id="3880"/>
    <lineage>
        <taxon>Eukaryota</taxon>
        <taxon>Viridiplantae</taxon>
        <taxon>Streptophyta</taxon>
        <taxon>Embryophyta</taxon>
        <taxon>Tracheophyta</taxon>
        <taxon>Spermatophyta</taxon>
        <taxon>Magnoliopsida</taxon>
        <taxon>eudicotyledons</taxon>
        <taxon>Gunneridae</taxon>
        <taxon>Pentapetalae</taxon>
        <taxon>rosids</taxon>
        <taxon>fabids</taxon>
        <taxon>Fabales</taxon>
        <taxon>Fabaceae</taxon>
        <taxon>Papilionoideae</taxon>
        <taxon>50 kb inversion clade</taxon>
        <taxon>NPAAA clade</taxon>
        <taxon>Hologalegina</taxon>
        <taxon>IRL clade</taxon>
        <taxon>Trifolieae</taxon>
        <taxon>Medicago</taxon>
    </lineage>
</organism>
<accession>A0A396HCE8</accession>
<dbReference type="EMBL" id="PSQE01000006">
    <property type="protein sequence ID" value="RHN51000.1"/>
    <property type="molecule type" value="Genomic_DNA"/>
</dbReference>
<comment type="caution">
    <text evidence="1">The sequence shown here is derived from an EMBL/GenBank/DDBJ whole genome shotgun (WGS) entry which is preliminary data.</text>
</comment>
<dbReference type="Gramene" id="rna35360">
    <property type="protein sequence ID" value="RHN51000.1"/>
    <property type="gene ID" value="gene35360"/>
</dbReference>
<sequence>MPLMFINHARSIGVGMEVPRSSDLNGIFITLYFTDFPTQLPLFHLMKGFEVCGILKDVEFIPFANLRFHDIVLHSYHNLFDVL</sequence>
<dbReference type="Proteomes" id="UP000265566">
    <property type="component" value="Chromosome 6"/>
</dbReference>
<name>A0A396HCE8_MEDTR</name>
<reference evidence="2" key="1">
    <citation type="journal article" date="2018" name="Nat. Plants">
        <title>Whole-genome landscape of Medicago truncatula symbiotic genes.</title>
        <authorList>
            <person name="Pecrix Y."/>
            <person name="Staton S.E."/>
            <person name="Sallet E."/>
            <person name="Lelandais-Briere C."/>
            <person name="Moreau S."/>
            <person name="Carrere S."/>
            <person name="Blein T."/>
            <person name="Jardinaud M.F."/>
            <person name="Latrasse D."/>
            <person name="Zouine M."/>
            <person name="Zahm M."/>
            <person name="Kreplak J."/>
            <person name="Mayjonade B."/>
            <person name="Satge C."/>
            <person name="Perez M."/>
            <person name="Cauet S."/>
            <person name="Marande W."/>
            <person name="Chantry-Darmon C."/>
            <person name="Lopez-Roques C."/>
            <person name="Bouchez O."/>
            <person name="Berard A."/>
            <person name="Debelle F."/>
            <person name="Munos S."/>
            <person name="Bendahmane A."/>
            <person name="Berges H."/>
            <person name="Niebel A."/>
            <person name="Buitink J."/>
            <person name="Frugier F."/>
            <person name="Benhamed M."/>
            <person name="Crespi M."/>
            <person name="Gouzy J."/>
            <person name="Gamas P."/>
        </authorList>
    </citation>
    <scope>NUCLEOTIDE SEQUENCE [LARGE SCALE GENOMIC DNA]</scope>
    <source>
        <strain evidence="2">cv. Jemalong A17</strain>
    </source>
</reference>
<gene>
    <name evidence="1" type="ORF">MtrunA17_Chr6g0463631</name>
</gene>
<protein>
    <submittedName>
        <fullName evidence="1">Uncharacterized protein</fullName>
    </submittedName>
</protein>